<evidence type="ECO:0000313" key="3">
    <source>
        <dbReference type="EMBL" id="CAF4045647.1"/>
    </source>
</evidence>
<dbReference type="Proteomes" id="UP000663868">
    <property type="component" value="Unassembled WGS sequence"/>
</dbReference>
<dbReference type="Gene3D" id="3.10.20.90">
    <property type="entry name" value="Phosphatidylinositol 3-kinase Catalytic Subunit, Chain A, domain 1"/>
    <property type="match status" value="1"/>
</dbReference>
<dbReference type="EMBL" id="CAJNOG010002938">
    <property type="protein sequence ID" value="CAF1521820.1"/>
    <property type="molecule type" value="Genomic_DNA"/>
</dbReference>
<dbReference type="Proteomes" id="UP000663845">
    <property type="component" value="Unassembled WGS sequence"/>
</dbReference>
<evidence type="ECO:0000313" key="4">
    <source>
        <dbReference type="Proteomes" id="UP000663845"/>
    </source>
</evidence>
<protein>
    <recommendedName>
        <fullName evidence="5">Ubiquitin-like domain-containing protein</fullName>
    </recommendedName>
</protein>
<dbReference type="EMBL" id="CAJOAZ010002568">
    <property type="protein sequence ID" value="CAF3940876.1"/>
    <property type="molecule type" value="Genomic_DNA"/>
</dbReference>
<gene>
    <name evidence="1" type="ORF">JYZ213_LOCUS44618</name>
    <name evidence="3" type="ORF">KXQ929_LOCUS31197</name>
    <name evidence="2" type="ORF">OXD698_LOCUS26120</name>
</gene>
<organism evidence="1 4">
    <name type="scientific">Adineta steineri</name>
    <dbReference type="NCBI Taxonomy" id="433720"/>
    <lineage>
        <taxon>Eukaryota</taxon>
        <taxon>Metazoa</taxon>
        <taxon>Spiralia</taxon>
        <taxon>Gnathifera</taxon>
        <taxon>Rotifera</taxon>
        <taxon>Eurotatoria</taxon>
        <taxon>Bdelloidea</taxon>
        <taxon>Adinetida</taxon>
        <taxon>Adinetidae</taxon>
        <taxon>Adineta</taxon>
    </lineage>
</organism>
<sequence>MSSVNQESNVLHDAYGSYTSSPPMPPVPPFPCTVDSLCTADNRICKQHKYILFVKIHKTGETIEIPYGNWENWLWYKQRISDRTGIPIQEIRIVFAGADRDGIKRHSGLQYQSTIYMVQRSFKDEDGCEE</sequence>
<dbReference type="SUPFAM" id="SSF54236">
    <property type="entry name" value="Ubiquitin-like"/>
    <property type="match status" value="1"/>
</dbReference>
<dbReference type="EMBL" id="CAJOBB010003534">
    <property type="protein sequence ID" value="CAF4045647.1"/>
    <property type="molecule type" value="Genomic_DNA"/>
</dbReference>
<dbReference type="AlphaFoldDB" id="A0A815V1M4"/>
<reference evidence="1" key="1">
    <citation type="submission" date="2021-02" db="EMBL/GenBank/DDBJ databases">
        <authorList>
            <person name="Nowell W R."/>
        </authorList>
    </citation>
    <scope>NUCLEOTIDE SEQUENCE</scope>
</reference>
<comment type="caution">
    <text evidence="1">The sequence shown here is derived from an EMBL/GenBank/DDBJ whole genome shotgun (WGS) entry which is preliminary data.</text>
</comment>
<proteinExistence type="predicted"/>
<name>A0A815V1M4_9BILA</name>
<evidence type="ECO:0000313" key="1">
    <source>
        <dbReference type="EMBL" id="CAF1521820.1"/>
    </source>
</evidence>
<evidence type="ECO:0000313" key="2">
    <source>
        <dbReference type="EMBL" id="CAF3940876.1"/>
    </source>
</evidence>
<accession>A0A815V1M4</accession>
<evidence type="ECO:0008006" key="5">
    <source>
        <dbReference type="Google" id="ProtNLM"/>
    </source>
</evidence>
<dbReference type="Proteomes" id="UP000663844">
    <property type="component" value="Unassembled WGS sequence"/>
</dbReference>
<dbReference type="InterPro" id="IPR029071">
    <property type="entry name" value="Ubiquitin-like_domsf"/>
</dbReference>